<keyword evidence="2" id="KW-0732">Signal</keyword>
<feature type="signal peptide" evidence="2">
    <location>
        <begin position="1"/>
        <end position="20"/>
    </location>
</feature>
<keyword evidence="4" id="KW-1185">Reference proteome</keyword>
<dbReference type="AlphaFoldDB" id="A0A918KUL3"/>
<evidence type="ECO:0000313" key="3">
    <source>
        <dbReference type="EMBL" id="GGX74067.1"/>
    </source>
</evidence>
<accession>A0A918KUL3</accession>
<evidence type="ECO:0000256" key="2">
    <source>
        <dbReference type="SAM" id="SignalP"/>
    </source>
</evidence>
<reference evidence="3" key="2">
    <citation type="submission" date="2020-09" db="EMBL/GenBank/DDBJ databases">
        <authorList>
            <person name="Sun Q."/>
            <person name="Kim S."/>
        </authorList>
    </citation>
    <scope>NUCLEOTIDE SEQUENCE</scope>
    <source>
        <strain evidence="3">KCTC 22169</strain>
    </source>
</reference>
<proteinExistence type="predicted"/>
<gene>
    <name evidence="3" type="ORF">GCM10007392_46800</name>
</gene>
<comment type="caution">
    <text evidence="3">The sequence shown here is derived from an EMBL/GenBank/DDBJ whole genome shotgun (WGS) entry which is preliminary data.</text>
</comment>
<reference evidence="3" key="1">
    <citation type="journal article" date="2014" name="Int. J. Syst. Evol. Microbiol.">
        <title>Complete genome sequence of Corynebacterium casei LMG S-19264T (=DSM 44701T), isolated from a smear-ripened cheese.</title>
        <authorList>
            <consortium name="US DOE Joint Genome Institute (JGI-PGF)"/>
            <person name="Walter F."/>
            <person name="Albersmeier A."/>
            <person name="Kalinowski J."/>
            <person name="Ruckert C."/>
        </authorList>
    </citation>
    <scope>NUCLEOTIDE SEQUENCE</scope>
    <source>
        <strain evidence="3">KCTC 22169</strain>
    </source>
</reference>
<dbReference type="RefSeq" id="WP_189613398.1">
    <property type="nucleotide sequence ID" value="NZ_BMXR01000018.1"/>
</dbReference>
<evidence type="ECO:0000313" key="4">
    <source>
        <dbReference type="Proteomes" id="UP000626148"/>
    </source>
</evidence>
<dbReference type="Proteomes" id="UP000626148">
    <property type="component" value="Unassembled WGS sequence"/>
</dbReference>
<sequence length="186" mass="20841">MRGILFAALATLGSVITANAEDFGVADWGDSRQSVRDTEERTNRTPLGVGDYLIYEAELASIHRTRLVYQFEQDQLVRGRFLFQPPDNAPVQIWVEQFDQVRNLISQQYGEPRSTQQLRPTGETNLAPGDRASALAADRLILKTRWVSNGTEIIQQLAWNQSQPHHQVIYRPLGSDNAGGMGESAF</sequence>
<dbReference type="EMBL" id="BMXR01000018">
    <property type="protein sequence ID" value="GGX74067.1"/>
    <property type="molecule type" value="Genomic_DNA"/>
</dbReference>
<name>A0A918KUL3_9GAMM</name>
<feature type="compositionally biased region" description="Polar residues" evidence="1">
    <location>
        <begin position="110"/>
        <end position="124"/>
    </location>
</feature>
<feature type="chain" id="PRO_5036838841" evidence="2">
    <location>
        <begin position="21"/>
        <end position="186"/>
    </location>
</feature>
<organism evidence="3 4">
    <name type="scientific">Saccharospirillum salsuginis</name>
    <dbReference type="NCBI Taxonomy" id="418750"/>
    <lineage>
        <taxon>Bacteria</taxon>
        <taxon>Pseudomonadati</taxon>
        <taxon>Pseudomonadota</taxon>
        <taxon>Gammaproteobacteria</taxon>
        <taxon>Oceanospirillales</taxon>
        <taxon>Saccharospirillaceae</taxon>
        <taxon>Saccharospirillum</taxon>
    </lineage>
</organism>
<protein>
    <submittedName>
        <fullName evidence="3">Uncharacterized protein</fullName>
    </submittedName>
</protein>
<evidence type="ECO:0000256" key="1">
    <source>
        <dbReference type="SAM" id="MobiDB-lite"/>
    </source>
</evidence>
<feature type="region of interest" description="Disordered" evidence="1">
    <location>
        <begin position="110"/>
        <end position="130"/>
    </location>
</feature>